<dbReference type="SUPFAM" id="SSF48403">
    <property type="entry name" value="Ankyrin repeat"/>
    <property type="match status" value="1"/>
</dbReference>
<evidence type="ECO:0000313" key="1">
    <source>
        <dbReference type="EMBL" id="GLC60456.1"/>
    </source>
</evidence>
<keyword evidence="2" id="KW-1185">Reference proteome</keyword>
<organism evidence="1 2">
    <name type="scientific">Pleodorina starrii</name>
    <dbReference type="NCBI Taxonomy" id="330485"/>
    <lineage>
        <taxon>Eukaryota</taxon>
        <taxon>Viridiplantae</taxon>
        <taxon>Chlorophyta</taxon>
        <taxon>core chlorophytes</taxon>
        <taxon>Chlorophyceae</taxon>
        <taxon>CS clade</taxon>
        <taxon>Chlamydomonadales</taxon>
        <taxon>Volvocaceae</taxon>
        <taxon>Pleodorina</taxon>
    </lineage>
</organism>
<dbReference type="Proteomes" id="UP001165080">
    <property type="component" value="Unassembled WGS sequence"/>
</dbReference>
<reference evidence="1 2" key="1">
    <citation type="journal article" date="2023" name="Commun. Biol.">
        <title>Reorganization of the ancestral sex-determining regions during the evolution of trioecy in Pleodorina starrii.</title>
        <authorList>
            <person name="Takahashi K."/>
            <person name="Suzuki S."/>
            <person name="Kawai-Toyooka H."/>
            <person name="Yamamoto K."/>
            <person name="Hamaji T."/>
            <person name="Ootsuki R."/>
            <person name="Yamaguchi H."/>
            <person name="Kawachi M."/>
            <person name="Higashiyama T."/>
            <person name="Nozaki H."/>
        </authorList>
    </citation>
    <scope>NUCLEOTIDE SEQUENCE [LARGE SCALE GENOMIC DNA]</scope>
    <source>
        <strain evidence="1 2">NIES-4479</strain>
    </source>
</reference>
<evidence type="ECO:0000313" key="2">
    <source>
        <dbReference type="Proteomes" id="UP001165080"/>
    </source>
</evidence>
<protein>
    <recommendedName>
        <fullName evidence="3">Ankyrin repeat domain-containing protein</fullName>
    </recommendedName>
</protein>
<dbReference type="GO" id="GO:0016020">
    <property type="term" value="C:membrane"/>
    <property type="evidence" value="ECO:0007669"/>
    <property type="project" value="TreeGrafter"/>
</dbReference>
<dbReference type="GO" id="GO:0071944">
    <property type="term" value="C:cell periphery"/>
    <property type="evidence" value="ECO:0007669"/>
    <property type="project" value="TreeGrafter"/>
</dbReference>
<dbReference type="GO" id="GO:0004620">
    <property type="term" value="F:phospholipase activity"/>
    <property type="evidence" value="ECO:0007669"/>
    <property type="project" value="TreeGrafter"/>
</dbReference>
<dbReference type="GO" id="GO:0005783">
    <property type="term" value="C:endoplasmic reticulum"/>
    <property type="evidence" value="ECO:0007669"/>
    <property type="project" value="TreeGrafter"/>
</dbReference>
<proteinExistence type="predicted"/>
<dbReference type="PANTHER" id="PTHR12393:SF6">
    <property type="entry name" value="SPHINGOMYELIN PHOSPHODIESTERASE 2"/>
    <property type="match status" value="1"/>
</dbReference>
<dbReference type="InterPro" id="IPR036770">
    <property type="entry name" value="Ankyrin_rpt-contain_sf"/>
</dbReference>
<comment type="caution">
    <text evidence="1">The sequence shown here is derived from an EMBL/GenBank/DDBJ whole genome shotgun (WGS) entry which is preliminary data.</text>
</comment>
<name>A0A9W6BZN4_9CHLO</name>
<dbReference type="GO" id="GO:0030149">
    <property type="term" value="P:sphingolipid catabolic process"/>
    <property type="evidence" value="ECO:0007669"/>
    <property type="project" value="TreeGrafter"/>
</dbReference>
<dbReference type="EMBL" id="BRXU01000034">
    <property type="protein sequence ID" value="GLC60456.1"/>
    <property type="molecule type" value="Genomic_DNA"/>
</dbReference>
<evidence type="ECO:0008006" key="3">
    <source>
        <dbReference type="Google" id="ProtNLM"/>
    </source>
</evidence>
<accession>A0A9W6BZN4</accession>
<dbReference type="Gene3D" id="1.25.40.20">
    <property type="entry name" value="Ankyrin repeat-containing domain"/>
    <property type="match status" value="2"/>
</dbReference>
<dbReference type="PANTHER" id="PTHR12393">
    <property type="entry name" value="SPHINGOMYELIN PHOSPHODIESTERASE RELATED"/>
    <property type="match status" value="1"/>
</dbReference>
<dbReference type="SUPFAM" id="SSF140860">
    <property type="entry name" value="Pseudo ankyrin repeat-like"/>
    <property type="match status" value="1"/>
</dbReference>
<dbReference type="GO" id="GO:0046513">
    <property type="term" value="P:ceramide biosynthetic process"/>
    <property type="evidence" value="ECO:0007669"/>
    <property type="project" value="TreeGrafter"/>
</dbReference>
<gene>
    <name evidence="1" type="primary">PLEST002047</name>
    <name evidence="1" type="ORF">PLESTB_001614400</name>
</gene>
<dbReference type="AlphaFoldDB" id="A0A9W6BZN4"/>
<sequence>MATSLWDTLLPELVVRIASFLPANEVACSFRLVNKFTSEQCQGWKLVRMSESVPPQAFVKRWEDERYAGGLTFSQREELLSLTARSGVIANLEFALAVVGCPPTSEVYMAAAESGHRDACIWLEDRGCPRDEEAAVEAAARAGHAEIVRWKLLQFPSFSGSALDGAAGGGHRALCEEMVAAGASPGDIQSAAFEAAEGGHVELTEWLLGLSKERNFGPDEFDQVLLDAAWGFELPALQRLYHSQLGSSAAQEEFGTDHGPSMVVAAFTSATPDWRAKLEWLEAKTGCRLDKEAFEALTTMDACEAWRALELFWEWEMDSAFPDVLGRVTLLRERGMLHVGSCLNFAVYNTNLPLIHHLKSEGLLAASDIDIDLMVMASQKGDLAVPAELLAAGGPIGPGVVRTAARFGHLHVLLWMAGPEASPDTTEALQQALLEDPDGLTRCAAGSGSLELMEWLWERGCRQFDEKAFTAAVGAGNTALLEWMVARGCPMSSKAYQVAGDQRDIATLRCLRRLGCPWDRDTFNTSCSLEVLRWLEAEGCSVDWHAAWARYRWSGKGTPKGLAAGPGCSLLTNGRARPKGVRSWVQ</sequence>